<feature type="compositionally biased region" description="Basic and acidic residues" evidence="1">
    <location>
        <begin position="486"/>
        <end position="496"/>
    </location>
</feature>
<accession>E5A7H5</accession>
<dbReference type="eggNOG" id="KOG0157">
    <property type="taxonomic scope" value="Eukaryota"/>
</dbReference>
<name>E5A7H5_LEPMJ</name>
<dbReference type="Proteomes" id="UP000002668">
    <property type="component" value="Genome"/>
</dbReference>
<feature type="compositionally biased region" description="Gly residues" evidence="1">
    <location>
        <begin position="16"/>
        <end position="29"/>
    </location>
</feature>
<feature type="compositionally biased region" description="Polar residues" evidence="1">
    <location>
        <begin position="78"/>
        <end position="107"/>
    </location>
</feature>
<dbReference type="AlphaFoldDB" id="E5A7H5"/>
<keyword evidence="3" id="KW-1185">Reference proteome</keyword>
<sequence length="544" mass="60232">MPIKMVNTGRGRGRGRGGGTARGRGGGRGGSKKLSATPAPKATTTTSQTTRSRSNATTRLSASDTPGPNHTARVATAPASSSAQKLKLNFSATRAGSSAGRTSSNTQARHERNSSKDNEKADGEPSAPLLQGDDVDGEHESDDRVPSENIDTGARRSGRVVKKLRHEDFDYGSDVPQAAEPEQKRGKSFKPHNVQVFQVTKPSRRKRGRSSRPSPVPKATPQAAPDVQVSSSPTSASPVIHEIHNLQIEPKVLEIMTHVKSSPETLAELPELHNDKNSVTPYTGTQLMHLYLTAHNLKLFDICDLVTDTWIRALHTQRRRDARANSSGLWRPNHVLEKRLTRYLNARNEGRIPDDPMEFERNPPDYNLSVQDPRLDPDVLSFDSTLLGELYTHTPSDCGARRLWSDAITLAGDKAAHMFANSTHRGFVWNQELKDDVMKTSLRMLRRKITLKIEESTEGAWCDRYHEHGKKGICYRAKAAQEARREAEREAERAEEGQVEANAGWSSSSDEDSDGMEDMILKELENDEGDEDREGMGAKRQRLM</sequence>
<evidence type="ECO:0000313" key="2">
    <source>
        <dbReference type="EMBL" id="CBX99570.1"/>
    </source>
</evidence>
<protein>
    <submittedName>
        <fullName evidence="2">Uncharacterized protein</fullName>
    </submittedName>
</protein>
<feature type="region of interest" description="Disordered" evidence="1">
    <location>
        <begin position="1"/>
        <end position="236"/>
    </location>
</feature>
<feature type="compositionally biased region" description="Low complexity" evidence="1">
    <location>
        <begin position="32"/>
        <end position="63"/>
    </location>
</feature>
<evidence type="ECO:0000256" key="1">
    <source>
        <dbReference type="SAM" id="MobiDB-lite"/>
    </source>
</evidence>
<dbReference type="VEuPathDB" id="FungiDB:LEMA_P088090.1"/>
<organism evidence="2 3">
    <name type="scientific">Leptosphaeria maculans (strain JN3 / isolate v23.1.3 / race Av1-4-5-6-7-8)</name>
    <name type="common">Blackleg fungus</name>
    <name type="synonym">Phoma lingam</name>
    <dbReference type="NCBI Taxonomy" id="985895"/>
    <lineage>
        <taxon>Eukaryota</taxon>
        <taxon>Fungi</taxon>
        <taxon>Dikarya</taxon>
        <taxon>Ascomycota</taxon>
        <taxon>Pezizomycotina</taxon>
        <taxon>Dothideomycetes</taxon>
        <taxon>Pleosporomycetidae</taxon>
        <taxon>Pleosporales</taxon>
        <taxon>Pleosporineae</taxon>
        <taxon>Leptosphaeriaceae</taxon>
        <taxon>Plenodomus</taxon>
        <taxon>Plenodomus lingam/Leptosphaeria maculans species complex</taxon>
    </lineage>
</organism>
<evidence type="ECO:0000313" key="3">
    <source>
        <dbReference type="Proteomes" id="UP000002668"/>
    </source>
</evidence>
<proteinExistence type="predicted"/>
<reference evidence="3" key="1">
    <citation type="journal article" date="2011" name="Nat. Commun.">
        <title>Effector diversification within compartments of the Leptosphaeria maculans genome affected by Repeat-Induced Point mutations.</title>
        <authorList>
            <person name="Rouxel T."/>
            <person name="Grandaubert J."/>
            <person name="Hane J.K."/>
            <person name="Hoede C."/>
            <person name="van de Wouw A.P."/>
            <person name="Couloux A."/>
            <person name="Dominguez V."/>
            <person name="Anthouard V."/>
            <person name="Bally P."/>
            <person name="Bourras S."/>
            <person name="Cozijnsen A.J."/>
            <person name="Ciuffetti L.M."/>
            <person name="Degrave A."/>
            <person name="Dilmaghani A."/>
            <person name="Duret L."/>
            <person name="Fudal I."/>
            <person name="Goodwin S.B."/>
            <person name="Gout L."/>
            <person name="Glaser N."/>
            <person name="Linglin J."/>
            <person name="Kema G.H.J."/>
            <person name="Lapalu N."/>
            <person name="Lawrence C.B."/>
            <person name="May K."/>
            <person name="Meyer M."/>
            <person name="Ollivier B."/>
            <person name="Poulain J."/>
            <person name="Schoch C.L."/>
            <person name="Simon A."/>
            <person name="Spatafora J.W."/>
            <person name="Stachowiak A."/>
            <person name="Turgeon B.G."/>
            <person name="Tyler B.M."/>
            <person name="Vincent D."/>
            <person name="Weissenbach J."/>
            <person name="Amselem J."/>
            <person name="Quesneville H."/>
            <person name="Oliver R.P."/>
            <person name="Wincker P."/>
            <person name="Balesdent M.-H."/>
            <person name="Howlett B.J."/>
        </authorList>
    </citation>
    <scope>NUCLEOTIDE SEQUENCE [LARGE SCALE GENOMIC DNA]</scope>
    <source>
        <strain evidence="3">JN3 / isolate v23.1.3 / race Av1-4-5-6-7-8</strain>
    </source>
</reference>
<gene>
    <name evidence="2" type="ORF">LEMA_P088090.1</name>
</gene>
<dbReference type="HOGENOM" id="CLU_500644_0_0_1"/>
<dbReference type="EMBL" id="FP929136">
    <property type="protein sequence ID" value="CBX99570.1"/>
    <property type="molecule type" value="Genomic_DNA"/>
</dbReference>
<feature type="region of interest" description="Disordered" evidence="1">
    <location>
        <begin position="486"/>
        <end position="544"/>
    </location>
</feature>
<feature type="compositionally biased region" description="Basic and acidic residues" evidence="1">
    <location>
        <begin position="108"/>
        <end position="123"/>
    </location>
</feature>
<dbReference type="OrthoDB" id="3792834at2759"/>
<dbReference type="InParanoid" id="E5A7H5"/>